<feature type="transmembrane region" description="Helical" evidence="1">
    <location>
        <begin position="16"/>
        <end position="34"/>
    </location>
</feature>
<accession>A0A132MMW6</accession>
<keyword evidence="1" id="KW-0812">Transmembrane</keyword>
<reference evidence="3" key="1">
    <citation type="submission" date="2015-04" db="EMBL/GenBank/DDBJ databases">
        <title>Physiological reanalysis, assessment of diazotrophy, and genome sequences of multiple isolates of Streptomyces thermoautotrophicus.</title>
        <authorList>
            <person name="MacKellar D.C."/>
            <person name="Lieber L."/>
            <person name="Norman J."/>
            <person name="Bolger A."/>
            <person name="Tobin C."/>
            <person name="Murray J.W."/>
            <person name="Chang R."/>
            <person name="Ford T."/>
            <person name="Nguyen P.Q."/>
            <person name="Woodward J."/>
            <person name="Permingeat H."/>
            <person name="Joshi N.S."/>
            <person name="Silver P.A."/>
            <person name="Usadel B."/>
            <person name="Rutherford A.W."/>
            <person name="Friesen M."/>
            <person name="Prell J."/>
        </authorList>
    </citation>
    <scope>NUCLEOTIDE SEQUENCE [LARGE SCALE GENOMIC DNA]</scope>
    <source>
        <strain evidence="3">H1</strain>
    </source>
</reference>
<comment type="caution">
    <text evidence="2">The sequence shown here is derived from an EMBL/GenBank/DDBJ whole genome shotgun (WGS) entry which is preliminary data.</text>
</comment>
<dbReference type="AlphaFoldDB" id="A0A132MMW6"/>
<dbReference type="STRING" id="1469144.LI90_836"/>
<proteinExistence type="predicted"/>
<dbReference type="Proteomes" id="UP000070188">
    <property type="component" value="Unassembled WGS sequence"/>
</dbReference>
<name>A0A132MMW6_9ACTN</name>
<gene>
    <name evidence="2" type="ORF">LI90_836</name>
</gene>
<dbReference type="PATRIC" id="fig|1469144.10.peg.951"/>
<protein>
    <submittedName>
        <fullName evidence="2">Uncharacterized protein</fullName>
    </submittedName>
</protein>
<keyword evidence="1" id="KW-1133">Transmembrane helix</keyword>
<dbReference type="RefSeq" id="WP_158009730.1">
    <property type="nucleotide sequence ID" value="NZ_CP171739.1"/>
</dbReference>
<dbReference type="EMBL" id="LAXD01000001">
    <property type="protein sequence ID" value="KWW99202.1"/>
    <property type="molecule type" value="Genomic_DNA"/>
</dbReference>
<sequence length="47" mass="4896">MPRDDGGQERQPAGPVLLWSGAALAAVVFAVVCLDGKAKAMARLTAW</sequence>
<evidence type="ECO:0000313" key="2">
    <source>
        <dbReference type="EMBL" id="KWW99202.1"/>
    </source>
</evidence>
<organism evidence="2 3">
    <name type="scientific">Carbonactinospora thermoautotrophica</name>
    <dbReference type="NCBI Taxonomy" id="1469144"/>
    <lineage>
        <taxon>Bacteria</taxon>
        <taxon>Bacillati</taxon>
        <taxon>Actinomycetota</taxon>
        <taxon>Actinomycetes</taxon>
        <taxon>Kitasatosporales</taxon>
        <taxon>Carbonactinosporaceae</taxon>
        <taxon>Carbonactinospora</taxon>
    </lineage>
</organism>
<keyword evidence="3" id="KW-1185">Reference proteome</keyword>
<evidence type="ECO:0000313" key="3">
    <source>
        <dbReference type="Proteomes" id="UP000070188"/>
    </source>
</evidence>
<keyword evidence="1" id="KW-0472">Membrane</keyword>
<evidence type="ECO:0000256" key="1">
    <source>
        <dbReference type="SAM" id="Phobius"/>
    </source>
</evidence>